<evidence type="ECO:0000313" key="2">
    <source>
        <dbReference type="EMBL" id="OOV09148.1"/>
    </source>
</evidence>
<evidence type="ECO:0008006" key="5">
    <source>
        <dbReference type="Google" id="ProtNLM"/>
    </source>
</evidence>
<dbReference type="OrthoDB" id="9796962at2"/>
<feature type="signal peptide" evidence="1">
    <location>
        <begin position="1"/>
        <end position="24"/>
    </location>
</feature>
<organism evidence="3 4">
    <name type="scientific">Rhodoferax fermentans</name>
    <dbReference type="NCBI Taxonomy" id="28066"/>
    <lineage>
        <taxon>Bacteria</taxon>
        <taxon>Pseudomonadati</taxon>
        <taxon>Pseudomonadota</taxon>
        <taxon>Betaproteobacteria</taxon>
        <taxon>Burkholderiales</taxon>
        <taxon>Comamonadaceae</taxon>
        <taxon>Rhodoferax</taxon>
    </lineage>
</organism>
<keyword evidence="4" id="KW-1185">Reference proteome</keyword>
<dbReference type="Pfam" id="PF04314">
    <property type="entry name" value="PCuAC"/>
    <property type="match status" value="1"/>
</dbReference>
<proteinExistence type="predicted"/>
<reference evidence="3 4" key="1">
    <citation type="submission" date="2017-01" db="EMBL/GenBank/DDBJ databases">
        <title>Genome sequencing of Rhodoferax fermentans JCM 7819.</title>
        <authorList>
            <person name="Kim Y.J."/>
            <person name="Farh M.E.-A."/>
            <person name="Yang D.-C."/>
        </authorList>
    </citation>
    <scope>NUCLEOTIDE SEQUENCE [LARGE SCALE GENOMIC DNA]</scope>
    <source>
        <strain evidence="3 4">JCM 7819</strain>
    </source>
</reference>
<dbReference type="RefSeq" id="WP_078366955.1">
    <property type="nucleotide sequence ID" value="NZ_MTJN01000002.1"/>
</dbReference>
<accession>A0A1T1AZC7</accession>
<protein>
    <recommendedName>
        <fullName evidence="5">Transporter</fullName>
    </recommendedName>
</protein>
<keyword evidence="1" id="KW-0732">Signal</keyword>
<gene>
    <name evidence="2" type="ORF">RF819_14065</name>
    <name evidence="3" type="ORF">RF819_20850</name>
</gene>
<name>A0A1T1AZC7_RHOFE</name>
<evidence type="ECO:0000313" key="3">
    <source>
        <dbReference type="EMBL" id="OOV09343.1"/>
    </source>
</evidence>
<dbReference type="InterPro" id="IPR007410">
    <property type="entry name" value="LpqE-like"/>
</dbReference>
<sequence length="149" mass="16229">MKNHQIPLALLAACLTMATSVSHAEVVVTGAWVRATVPNQQATGAFMQLLSKTDTTLVSARSDIAGVVEVHEMKMENDVMRMRAVDGLKLPANQPVELKSGGYHLMMMDLKKQLKAGREAQITLTFKNANGESETTYVHAPVALTKPKR</sequence>
<dbReference type="EMBL" id="MTJN01000002">
    <property type="protein sequence ID" value="OOV09343.1"/>
    <property type="molecule type" value="Genomic_DNA"/>
</dbReference>
<dbReference type="AlphaFoldDB" id="A0A1T1AZC7"/>
<dbReference type="InterPro" id="IPR058248">
    <property type="entry name" value="Lxx211020-like"/>
</dbReference>
<feature type="chain" id="PRO_5011901755" description="Transporter" evidence="1">
    <location>
        <begin position="25"/>
        <end position="149"/>
    </location>
</feature>
<evidence type="ECO:0000256" key="1">
    <source>
        <dbReference type="SAM" id="SignalP"/>
    </source>
</evidence>
<dbReference type="SUPFAM" id="SSF110087">
    <property type="entry name" value="DR1885-like metal-binding protein"/>
    <property type="match status" value="1"/>
</dbReference>
<dbReference type="Gene3D" id="2.60.40.1890">
    <property type="entry name" value="PCu(A)C copper chaperone"/>
    <property type="match status" value="1"/>
</dbReference>
<dbReference type="InterPro" id="IPR036182">
    <property type="entry name" value="PCuAC_sf"/>
</dbReference>
<comment type="caution">
    <text evidence="3">The sequence shown here is derived from an EMBL/GenBank/DDBJ whole genome shotgun (WGS) entry which is preliminary data.</text>
</comment>
<evidence type="ECO:0000313" key="4">
    <source>
        <dbReference type="Proteomes" id="UP000190750"/>
    </source>
</evidence>
<dbReference type="Proteomes" id="UP000190750">
    <property type="component" value="Unassembled WGS sequence"/>
</dbReference>
<dbReference type="EMBL" id="MTJN01000002">
    <property type="protein sequence ID" value="OOV09148.1"/>
    <property type="molecule type" value="Genomic_DNA"/>
</dbReference>
<dbReference type="PANTHER" id="PTHR36302">
    <property type="entry name" value="BLR7088 PROTEIN"/>
    <property type="match status" value="1"/>
</dbReference>
<dbReference type="STRING" id="28066.RF819_14065"/>
<dbReference type="PANTHER" id="PTHR36302:SF1">
    <property type="entry name" value="COPPER CHAPERONE PCU(A)C"/>
    <property type="match status" value="1"/>
</dbReference>